<comment type="caution">
    <text evidence="2">The sequence shown here is derived from an EMBL/GenBank/DDBJ whole genome shotgun (WGS) entry which is preliminary data.</text>
</comment>
<organism evidence="2 3">
    <name type="scientific">Sporothrix bragantina</name>
    <dbReference type="NCBI Taxonomy" id="671064"/>
    <lineage>
        <taxon>Eukaryota</taxon>
        <taxon>Fungi</taxon>
        <taxon>Dikarya</taxon>
        <taxon>Ascomycota</taxon>
        <taxon>Pezizomycotina</taxon>
        <taxon>Sordariomycetes</taxon>
        <taxon>Sordariomycetidae</taxon>
        <taxon>Ophiostomatales</taxon>
        <taxon>Ophiostomataceae</taxon>
        <taxon>Sporothrix</taxon>
    </lineage>
</organism>
<feature type="region of interest" description="Disordered" evidence="1">
    <location>
        <begin position="24"/>
        <end position="45"/>
    </location>
</feature>
<evidence type="ECO:0000313" key="3">
    <source>
        <dbReference type="Proteomes" id="UP001642406"/>
    </source>
</evidence>
<sequence length="308" mass="33943">MYNAPPGRLKRALRAVSASSPASVASPVLGTSQTSPASLVSPTSPAGEDVDIIRYYKEQYLSFLMTKSPEWSFVSGIVYLGRTNSAVMSLIMANVQFQAAHTLQPHPSAPRRLQALQHYQSGLQDFSALVASGEYEPLTLLSALFLLVQFELRHADNVDGIQSHLRAFGAVLTLVPGLCGETNLEYRNVLNRLGLWLTYMDAVAAAWDLGGGVIHTVLDSFGPHALDRVFAESREAGQEIWGASYPTAEALDDLQNRPAFDLYHAAHILRYHVACYRFAAQGGQEDNDALRKRIEDTICKIYQVREVY</sequence>
<feature type="compositionally biased region" description="Polar residues" evidence="1">
    <location>
        <begin position="30"/>
        <end position="44"/>
    </location>
</feature>
<dbReference type="EMBL" id="CAWUHC010000066">
    <property type="protein sequence ID" value="CAK7227584.1"/>
    <property type="molecule type" value="Genomic_DNA"/>
</dbReference>
<keyword evidence="3" id="KW-1185">Reference proteome</keyword>
<protein>
    <recommendedName>
        <fullName evidence="4">C6 finger domain protein</fullName>
    </recommendedName>
</protein>
<evidence type="ECO:0000313" key="2">
    <source>
        <dbReference type="EMBL" id="CAK7227584.1"/>
    </source>
</evidence>
<evidence type="ECO:0000256" key="1">
    <source>
        <dbReference type="SAM" id="MobiDB-lite"/>
    </source>
</evidence>
<reference evidence="2 3" key="1">
    <citation type="submission" date="2024-01" db="EMBL/GenBank/DDBJ databases">
        <authorList>
            <person name="Allen C."/>
            <person name="Tagirdzhanova G."/>
        </authorList>
    </citation>
    <scope>NUCLEOTIDE SEQUENCE [LARGE SCALE GENOMIC DNA]</scope>
</reference>
<proteinExistence type="predicted"/>
<dbReference type="Proteomes" id="UP001642406">
    <property type="component" value="Unassembled WGS sequence"/>
</dbReference>
<name>A0ABP0C6F7_9PEZI</name>
<gene>
    <name evidence="2" type="ORF">SBRCBS47491_006620</name>
</gene>
<evidence type="ECO:0008006" key="4">
    <source>
        <dbReference type="Google" id="ProtNLM"/>
    </source>
</evidence>
<accession>A0ABP0C6F7</accession>